<comment type="subcellular location">
    <subcellularLocation>
        <location evidence="1">Membrane</location>
        <topology evidence="1">Multi-pass membrane protein</topology>
    </subcellularLocation>
</comment>
<keyword evidence="5 7" id="KW-1133">Transmembrane helix</keyword>
<reference evidence="10" key="1">
    <citation type="journal article" date="2019" name="Int. J. Syst. Evol. Microbiol.">
        <title>The Global Catalogue of Microorganisms (GCM) 10K type strain sequencing project: providing services to taxonomists for standard genome sequencing and annotation.</title>
        <authorList>
            <consortium name="The Broad Institute Genomics Platform"/>
            <consortium name="The Broad Institute Genome Sequencing Center for Infectious Disease"/>
            <person name="Wu L."/>
            <person name="Ma J."/>
        </authorList>
    </citation>
    <scope>NUCLEOTIDE SEQUENCE [LARGE SCALE GENOMIC DNA]</scope>
    <source>
        <strain evidence="10">JCM 15572</strain>
    </source>
</reference>
<dbReference type="PIRSF" id="PIRSF006060">
    <property type="entry name" value="AA_transporter"/>
    <property type="match status" value="1"/>
</dbReference>
<feature type="transmembrane region" description="Helical" evidence="7">
    <location>
        <begin position="278"/>
        <end position="298"/>
    </location>
</feature>
<dbReference type="Pfam" id="PF00324">
    <property type="entry name" value="AA_permease"/>
    <property type="match status" value="1"/>
</dbReference>
<evidence type="ECO:0000256" key="1">
    <source>
        <dbReference type="ARBA" id="ARBA00004141"/>
    </source>
</evidence>
<keyword evidence="4" id="KW-0029">Amino-acid transport</keyword>
<evidence type="ECO:0000256" key="6">
    <source>
        <dbReference type="ARBA" id="ARBA00023136"/>
    </source>
</evidence>
<dbReference type="Proteomes" id="UP001501705">
    <property type="component" value="Unassembled WGS sequence"/>
</dbReference>
<protein>
    <submittedName>
        <fullName evidence="9">Amino acid permease</fullName>
    </submittedName>
</protein>
<sequence>MSDPSTPLRSALGNRQMTMIAIGGVIGADLFVGSGKAIGSAGPGVLIAYLGVGLIVILVMRMLAELAVAKPETGSFSSYATRELGPWAGLSVGWLYAYQWCITVGFEAIAGAAIAHRVLPGIPSWLAAFVFMAVLIAVNLAQVANFGEFEFWFALVKVVAIVAFILLGLAALFGLVPGFHSPGLSNFTAHGGFLPEGNTAVLLATLVVFFSFFGTEVVTIAAGEAVAPVEAVRRGMNSVVWRILVFYIGSIFIVLALLPWNDNKVTQSPYVAVLERLGIPGAAGVMDVVVLTAVLSCLNSGIYASSRMVFALGRSGEAPRLFARTSRNGVPVAAVLLASSIGLITVVANYFIPTEAVFNFLLDSSGAVAVVTYLCITATHYRGRRRLDREAPGSLTLKMWAFPYLTLLVGAALIAIIAGMALSASTRRSLLLTLLVTAITVVAGVIRQRRTATASAPERTLPTSEGIK</sequence>
<feature type="transmembrane region" description="Helical" evidence="7">
    <location>
        <begin position="45"/>
        <end position="64"/>
    </location>
</feature>
<dbReference type="RefSeq" id="WP_344232842.1">
    <property type="nucleotide sequence ID" value="NZ_BAAAPH010000004.1"/>
</dbReference>
<feature type="transmembrane region" description="Helical" evidence="7">
    <location>
        <begin position="84"/>
        <end position="110"/>
    </location>
</feature>
<feature type="transmembrane region" description="Helical" evidence="7">
    <location>
        <begin position="239"/>
        <end position="258"/>
    </location>
</feature>
<evidence type="ECO:0000256" key="2">
    <source>
        <dbReference type="ARBA" id="ARBA00022448"/>
    </source>
</evidence>
<keyword evidence="2" id="KW-0813">Transport</keyword>
<keyword evidence="10" id="KW-1185">Reference proteome</keyword>
<dbReference type="PROSITE" id="PS00218">
    <property type="entry name" value="AMINO_ACID_PERMEASE_1"/>
    <property type="match status" value="1"/>
</dbReference>
<evidence type="ECO:0000256" key="5">
    <source>
        <dbReference type="ARBA" id="ARBA00022989"/>
    </source>
</evidence>
<feature type="transmembrane region" description="Helical" evidence="7">
    <location>
        <begin position="429"/>
        <end position="446"/>
    </location>
</feature>
<comment type="caution">
    <text evidence="9">The sequence shown here is derived from an EMBL/GenBank/DDBJ whole genome shotgun (WGS) entry which is preliminary data.</text>
</comment>
<dbReference type="PANTHER" id="PTHR43495:SF5">
    <property type="entry name" value="GAMMA-AMINOBUTYRIC ACID PERMEASE"/>
    <property type="match status" value="1"/>
</dbReference>
<accession>A0ABP4NIG7</accession>
<dbReference type="InterPro" id="IPR004840">
    <property type="entry name" value="Amino_acid_permease_CS"/>
</dbReference>
<name>A0ABP4NIG7_9ACTN</name>
<feature type="transmembrane region" description="Helical" evidence="7">
    <location>
        <begin position="330"/>
        <end position="352"/>
    </location>
</feature>
<evidence type="ECO:0000256" key="4">
    <source>
        <dbReference type="ARBA" id="ARBA00022970"/>
    </source>
</evidence>
<evidence type="ECO:0000313" key="10">
    <source>
        <dbReference type="Proteomes" id="UP001501705"/>
    </source>
</evidence>
<feature type="transmembrane region" description="Helical" evidence="7">
    <location>
        <begin position="200"/>
        <end position="227"/>
    </location>
</feature>
<dbReference type="EMBL" id="BAAAPH010000004">
    <property type="protein sequence ID" value="GAA1560968.1"/>
    <property type="molecule type" value="Genomic_DNA"/>
</dbReference>
<dbReference type="InterPro" id="IPR004841">
    <property type="entry name" value="AA-permease/SLC12A_dom"/>
</dbReference>
<feature type="domain" description="Amino acid permease/ SLC12A" evidence="8">
    <location>
        <begin position="17"/>
        <end position="443"/>
    </location>
</feature>
<feature type="transmembrane region" description="Helical" evidence="7">
    <location>
        <begin position="122"/>
        <end position="141"/>
    </location>
</feature>
<evidence type="ECO:0000256" key="3">
    <source>
        <dbReference type="ARBA" id="ARBA00022692"/>
    </source>
</evidence>
<evidence type="ECO:0000259" key="8">
    <source>
        <dbReference type="Pfam" id="PF00324"/>
    </source>
</evidence>
<evidence type="ECO:0000256" key="7">
    <source>
        <dbReference type="SAM" id="Phobius"/>
    </source>
</evidence>
<feature type="transmembrane region" description="Helical" evidence="7">
    <location>
        <begin position="153"/>
        <end position="180"/>
    </location>
</feature>
<organism evidence="9 10">
    <name type="scientific">Kribbella hippodromi</name>
    <dbReference type="NCBI Taxonomy" id="434347"/>
    <lineage>
        <taxon>Bacteria</taxon>
        <taxon>Bacillati</taxon>
        <taxon>Actinomycetota</taxon>
        <taxon>Actinomycetes</taxon>
        <taxon>Propionibacteriales</taxon>
        <taxon>Kribbellaceae</taxon>
        <taxon>Kribbella</taxon>
    </lineage>
</organism>
<feature type="transmembrane region" description="Helical" evidence="7">
    <location>
        <begin position="402"/>
        <end position="423"/>
    </location>
</feature>
<feature type="transmembrane region" description="Helical" evidence="7">
    <location>
        <begin position="358"/>
        <end position="381"/>
    </location>
</feature>
<gene>
    <name evidence="9" type="ORF">GCM10009804_17230</name>
</gene>
<evidence type="ECO:0000313" key="9">
    <source>
        <dbReference type="EMBL" id="GAA1560968.1"/>
    </source>
</evidence>
<keyword evidence="6 7" id="KW-0472">Membrane</keyword>
<dbReference type="Gene3D" id="1.20.1740.10">
    <property type="entry name" value="Amino acid/polyamine transporter I"/>
    <property type="match status" value="1"/>
</dbReference>
<proteinExistence type="predicted"/>
<keyword evidence="3 7" id="KW-0812">Transmembrane</keyword>
<dbReference type="PANTHER" id="PTHR43495">
    <property type="entry name" value="GABA PERMEASE"/>
    <property type="match status" value="1"/>
</dbReference>